<dbReference type="OrthoDB" id="3557394at2759"/>
<gene>
    <name evidence="2" type="ORF">DDE83_000426</name>
</gene>
<evidence type="ECO:0000259" key="1">
    <source>
        <dbReference type="Pfam" id="PF06985"/>
    </source>
</evidence>
<name>A0A364NG72_STELY</name>
<proteinExistence type="predicted"/>
<keyword evidence="3" id="KW-1185">Reference proteome</keyword>
<organism evidence="2 3">
    <name type="scientific">Stemphylium lycopersici</name>
    <name type="common">Tomato gray leaf spot disease fungus</name>
    <name type="synonym">Thyrospora lycopersici</name>
    <dbReference type="NCBI Taxonomy" id="183478"/>
    <lineage>
        <taxon>Eukaryota</taxon>
        <taxon>Fungi</taxon>
        <taxon>Dikarya</taxon>
        <taxon>Ascomycota</taxon>
        <taxon>Pezizomycotina</taxon>
        <taxon>Dothideomycetes</taxon>
        <taxon>Pleosporomycetidae</taxon>
        <taxon>Pleosporales</taxon>
        <taxon>Pleosporineae</taxon>
        <taxon>Pleosporaceae</taxon>
        <taxon>Stemphylium</taxon>
    </lineage>
</organism>
<dbReference type="AlphaFoldDB" id="A0A364NG72"/>
<dbReference type="InterPro" id="IPR052895">
    <property type="entry name" value="HetReg/Transcr_Mod"/>
</dbReference>
<evidence type="ECO:0000313" key="2">
    <source>
        <dbReference type="EMBL" id="RAR16298.1"/>
    </source>
</evidence>
<dbReference type="PANTHER" id="PTHR24148">
    <property type="entry name" value="ANKYRIN REPEAT DOMAIN-CONTAINING PROTEIN 39 HOMOLOG-RELATED"/>
    <property type="match status" value="1"/>
</dbReference>
<sequence>MAHRIISEIAKVFTRNSDNLYAPLDAGSKTIRLLRLMPGAWQEDIRAQLLECTITDARDSYIAISYAWGHADVVPQVPIECNSRAVYISENLFTAFRALRRHDHWILLWADALCINQADTLERTIQVGLMGEIYSGSTETVIWLGELPTHDKLSSGPMNSGALSRHFSQSQTTWTGDSRDDSLLNAYLADLALSPMAGSNDAATANTGPDIFGAFCLIQDFAGNIFHPVLEALNHERTFALRSHGISSSWHGLVLAKNYVRGSKSSRVWEGLAKLMSRPWVRLNFPYT</sequence>
<comment type="caution">
    <text evidence="2">The sequence shown here is derived from an EMBL/GenBank/DDBJ whole genome shotgun (WGS) entry which is preliminary data.</text>
</comment>
<dbReference type="PANTHER" id="PTHR24148:SF73">
    <property type="entry name" value="HET DOMAIN PROTEIN (AFU_ORTHOLOGUE AFUA_8G01020)"/>
    <property type="match status" value="1"/>
</dbReference>
<protein>
    <submittedName>
        <fullName evidence="2">Heterokaryon incompatibility protein-like protein</fullName>
    </submittedName>
</protein>
<feature type="domain" description="Heterokaryon incompatibility" evidence="1">
    <location>
        <begin position="61"/>
        <end position="155"/>
    </location>
</feature>
<evidence type="ECO:0000313" key="3">
    <source>
        <dbReference type="Proteomes" id="UP000249619"/>
    </source>
</evidence>
<reference evidence="3" key="1">
    <citation type="submission" date="2018-05" db="EMBL/GenBank/DDBJ databases">
        <title>Draft genome sequence of Stemphylium lycopersici strain CIDEFI 213.</title>
        <authorList>
            <person name="Medina R."/>
            <person name="Franco M.E.E."/>
            <person name="Lucentini C.G."/>
            <person name="Saparrat M.C.N."/>
            <person name="Balatti P.A."/>
        </authorList>
    </citation>
    <scope>NUCLEOTIDE SEQUENCE [LARGE SCALE GENOMIC DNA]</scope>
    <source>
        <strain evidence="3">CIDEFI 213</strain>
    </source>
</reference>
<dbReference type="Proteomes" id="UP000249619">
    <property type="component" value="Unassembled WGS sequence"/>
</dbReference>
<accession>A0A364NG72</accession>
<dbReference type="InterPro" id="IPR010730">
    <property type="entry name" value="HET"/>
</dbReference>
<dbReference type="EMBL" id="QGDH01000004">
    <property type="protein sequence ID" value="RAR16298.1"/>
    <property type="molecule type" value="Genomic_DNA"/>
</dbReference>
<dbReference type="Pfam" id="PF06985">
    <property type="entry name" value="HET"/>
    <property type="match status" value="1"/>
</dbReference>